<dbReference type="Proteomes" id="UP000229894">
    <property type="component" value="Unassembled WGS sequence"/>
</dbReference>
<dbReference type="SUPFAM" id="SSF88659">
    <property type="entry name" value="Sigma3 and sigma4 domains of RNA polymerase sigma factors"/>
    <property type="match status" value="1"/>
</dbReference>
<feature type="non-terminal residue" evidence="2">
    <location>
        <position position="105"/>
    </location>
</feature>
<dbReference type="InterPro" id="IPR013324">
    <property type="entry name" value="RNA_pol_sigma_r3/r4-like"/>
</dbReference>
<dbReference type="EMBL" id="PEUX01000009">
    <property type="protein sequence ID" value="PIV10449.1"/>
    <property type="molecule type" value="Genomic_DNA"/>
</dbReference>
<name>A0A2M7BV76_9BACT</name>
<comment type="caution">
    <text evidence="2">The sequence shown here is derived from an EMBL/GenBank/DDBJ whole genome shotgun (WGS) entry which is preliminary data.</text>
</comment>
<dbReference type="InterPro" id="IPR036388">
    <property type="entry name" value="WH-like_DNA-bd_sf"/>
</dbReference>
<accession>A0A2M7BV76</accession>
<evidence type="ECO:0000313" key="2">
    <source>
        <dbReference type="EMBL" id="PIV10449.1"/>
    </source>
</evidence>
<evidence type="ECO:0000313" key="3">
    <source>
        <dbReference type="Proteomes" id="UP000229894"/>
    </source>
</evidence>
<gene>
    <name evidence="2" type="ORF">COS49_00410</name>
</gene>
<dbReference type="GO" id="GO:0003700">
    <property type="term" value="F:DNA-binding transcription factor activity"/>
    <property type="evidence" value="ECO:0007669"/>
    <property type="project" value="InterPro"/>
</dbReference>
<dbReference type="PANTHER" id="PTHR30603">
    <property type="entry name" value="RNA POLYMERASE SIGMA FACTOR RPO"/>
    <property type="match status" value="1"/>
</dbReference>
<dbReference type="Gene3D" id="1.10.10.10">
    <property type="entry name" value="Winged helix-like DNA-binding domain superfamily/Winged helix DNA-binding domain"/>
    <property type="match status" value="1"/>
</dbReference>
<dbReference type="InterPro" id="IPR007630">
    <property type="entry name" value="RNA_pol_sigma70_r4"/>
</dbReference>
<sequence>MTNKLSLLRYEQLVSQAVEKINNQRTREIINFRFGLNDGQRQTLEAIGQRYGITRERVRQVEDAAFSDFRKKTLLALFEPAFKSINNFFHQEGSLVKEERLLVSL</sequence>
<dbReference type="PANTHER" id="PTHR30603:SF47">
    <property type="entry name" value="RNA POLYMERASE SIGMA FACTOR SIGD, CHLOROPLASTIC"/>
    <property type="match status" value="1"/>
</dbReference>
<dbReference type="InterPro" id="IPR000943">
    <property type="entry name" value="RNA_pol_sigma70"/>
</dbReference>
<dbReference type="Pfam" id="PF04545">
    <property type="entry name" value="Sigma70_r4"/>
    <property type="match status" value="1"/>
</dbReference>
<dbReference type="GO" id="GO:0006352">
    <property type="term" value="P:DNA-templated transcription initiation"/>
    <property type="evidence" value="ECO:0007669"/>
    <property type="project" value="InterPro"/>
</dbReference>
<feature type="domain" description="RNA polymerase sigma-70 region 4" evidence="1">
    <location>
        <begin position="23"/>
        <end position="68"/>
    </location>
</feature>
<dbReference type="InterPro" id="IPR050239">
    <property type="entry name" value="Sigma-70_RNA_pol_init_factors"/>
</dbReference>
<organism evidence="2 3">
    <name type="scientific">Candidatus Portnoybacteria bacterium CG03_land_8_20_14_0_80_41_10</name>
    <dbReference type="NCBI Taxonomy" id="1974808"/>
    <lineage>
        <taxon>Bacteria</taxon>
        <taxon>Candidatus Portnoyibacteriota</taxon>
    </lineage>
</organism>
<reference evidence="3" key="1">
    <citation type="submission" date="2017-09" db="EMBL/GenBank/DDBJ databases">
        <title>Depth-based differentiation of microbial function through sediment-hosted aquifers and enrichment of novel symbionts in the deep terrestrial subsurface.</title>
        <authorList>
            <person name="Probst A.J."/>
            <person name="Ladd B."/>
            <person name="Jarett J.K."/>
            <person name="Geller-Mcgrath D.E."/>
            <person name="Sieber C.M.K."/>
            <person name="Emerson J.B."/>
            <person name="Anantharaman K."/>
            <person name="Thomas B.C."/>
            <person name="Malmstrom R."/>
            <person name="Stieglmeier M."/>
            <person name="Klingl A."/>
            <person name="Woyke T."/>
            <person name="Ryan C.M."/>
            <person name="Banfield J.F."/>
        </authorList>
    </citation>
    <scope>NUCLEOTIDE SEQUENCE [LARGE SCALE GENOMIC DNA]</scope>
</reference>
<dbReference type="AlphaFoldDB" id="A0A2M7BV76"/>
<evidence type="ECO:0000259" key="1">
    <source>
        <dbReference type="Pfam" id="PF04545"/>
    </source>
</evidence>
<proteinExistence type="predicted"/>
<protein>
    <recommendedName>
        <fullName evidence="1">RNA polymerase sigma-70 region 4 domain-containing protein</fullName>
    </recommendedName>
</protein>
<dbReference type="PRINTS" id="PR00046">
    <property type="entry name" value="SIGMA70FCT"/>
</dbReference>